<dbReference type="AlphaFoldDB" id="A0A1R3K4P0"/>
<evidence type="ECO:0000313" key="3">
    <source>
        <dbReference type="EMBL" id="OMP03793.1"/>
    </source>
</evidence>
<evidence type="ECO:0000256" key="1">
    <source>
        <dbReference type="SAM" id="MobiDB-lite"/>
    </source>
</evidence>
<dbReference type="EMBL" id="AWWV01006310">
    <property type="protein sequence ID" value="OMP02051.1"/>
    <property type="molecule type" value="Genomic_DNA"/>
</dbReference>
<evidence type="ECO:0000313" key="4">
    <source>
        <dbReference type="Proteomes" id="UP000188268"/>
    </source>
</evidence>
<feature type="region of interest" description="Disordered" evidence="1">
    <location>
        <begin position="1"/>
        <end position="22"/>
    </location>
</feature>
<dbReference type="Proteomes" id="UP000188268">
    <property type="component" value="Unassembled WGS sequence"/>
</dbReference>
<name>A0A1R3K4P0_COCAP</name>
<feature type="compositionally biased region" description="Basic residues" evidence="1">
    <location>
        <begin position="9"/>
        <end position="20"/>
    </location>
</feature>
<organism evidence="2 4">
    <name type="scientific">Corchorus capsularis</name>
    <name type="common">Jute</name>
    <dbReference type="NCBI Taxonomy" id="210143"/>
    <lineage>
        <taxon>Eukaryota</taxon>
        <taxon>Viridiplantae</taxon>
        <taxon>Streptophyta</taxon>
        <taxon>Embryophyta</taxon>
        <taxon>Tracheophyta</taxon>
        <taxon>Spermatophyta</taxon>
        <taxon>Magnoliopsida</taxon>
        <taxon>eudicotyledons</taxon>
        <taxon>Gunneridae</taxon>
        <taxon>Pentapetalae</taxon>
        <taxon>rosids</taxon>
        <taxon>malvids</taxon>
        <taxon>Malvales</taxon>
        <taxon>Malvaceae</taxon>
        <taxon>Grewioideae</taxon>
        <taxon>Apeibeae</taxon>
        <taxon>Corchorus</taxon>
    </lineage>
</organism>
<dbReference type="EMBL" id="AWWV01005956">
    <property type="protein sequence ID" value="OMP03793.1"/>
    <property type="molecule type" value="Genomic_DNA"/>
</dbReference>
<gene>
    <name evidence="3" type="ORF">CCACVL1_02265</name>
    <name evidence="2" type="ORF">CCACVL1_02930</name>
</gene>
<proteinExistence type="predicted"/>
<dbReference type="Gramene" id="OMP02051">
    <property type="protein sequence ID" value="OMP02051"/>
    <property type="gene ID" value="CCACVL1_02930"/>
</dbReference>
<comment type="caution">
    <text evidence="2">The sequence shown here is derived from an EMBL/GenBank/DDBJ whole genome shotgun (WGS) entry which is preliminary data.</text>
</comment>
<sequence>MAVEDKRVSSRQRKHPSHTTRARELLAHRLKGRDGSRIDKKASNRRTYYMIFFFECPVPRRRTT</sequence>
<dbReference type="Gramene" id="OMP03793">
    <property type="protein sequence ID" value="OMP03793"/>
    <property type="gene ID" value="CCACVL1_02265"/>
</dbReference>
<evidence type="ECO:0000313" key="2">
    <source>
        <dbReference type="EMBL" id="OMP02051.1"/>
    </source>
</evidence>
<keyword evidence="4" id="KW-1185">Reference proteome</keyword>
<accession>A0A1R3K4P0</accession>
<reference evidence="2 4" key="1">
    <citation type="submission" date="2013-09" db="EMBL/GenBank/DDBJ databases">
        <title>Corchorus capsularis genome sequencing.</title>
        <authorList>
            <person name="Alam M."/>
            <person name="Haque M.S."/>
            <person name="Islam M.S."/>
            <person name="Emdad E.M."/>
            <person name="Islam M.M."/>
            <person name="Ahmed B."/>
            <person name="Halim A."/>
            <person name="Hossen Q.M.M."/>
            <person name="Hossain M.Z."/>
            <person name="Ahmed R."/>
            <person name="Khan M.M."/>
            <person name="Islam R."/>
            <person name="Rashid M.M."/>
            <person name="Khan S.A."/>
            <person name="Rahman M.S."/>
            <person name="Alam M."/>
        </authorList>
    </citation>
    <scope>NUCLEOTIDE SEQUENCE [LARGE SCALE GENOMIC DNA]</scope>
    <source>
        <strain evidence="4">cv. CVL-1</strain>
        <tissue evidence="2">Whole seedling</tissue>
    </source>
</reference>
<protein>
    <submittedName>
        <fullName evidence="2">Uncharacterized protein</fullName>
    </submittedName>
</protein>